<evidence type="ECO:0000259" key="3">
    <source>
        <dbReference type="SMART" id="SM00998"/>
    </source>
</evidence>
<evidence type="ECO:0000256" key="2">
    <source>
        <dbReference type="ARBA" id="ARBA00034772"/>
    </source>
</evidence>
<dbReference type="CDD" id="cd01597">
    <property type="entry name" value="pCLME"/>
    <property type="match status" value="1"/>
</dbReference>
<keyword evidence="5" id="KW-1185">Reference proteome</keyword>
<keyword evidence="1" id="KW-0456">Lyase</keyword>
<gene>
    <name evidence="4" type="ORF">CLV47_105100</name>
</gene>
<dbReference type="InterPro" id="IPR000362">
    <property type="entry name" value="Fumarate_lyase_fam"/>
</dbReference>
<keyword evidence="4" id="KW-0413">Isomerase</keyword>
<proteinExistence type="inferred from homology"/>
<dbReference type="RefSeq" id="WP_106348519.1">
    <property type="nucleotide sequence ID" value="NZ_PVUE01000005.1"/>
</dbReference>
<dbReference type="EMBL" id="PVUE01000005">
    <property type="protein sequence ID" value="PRZ42478.1"/>
    <property type="molecule type" value="Genomic_DNA"/>
</dbReference>
<dbReference type="AlphaFoldDB" id="A0A2T1A2B9"/>
<dbReference type="SMART" id="SM00998">
    <property type="entry name" value="ADSL_C"/>
    <property type="match status" value="1"/>
</dbReference>
<dbReference type="PRINTS" id="PR00149">
    <property type="entry name" value="FUMRATELYASE"/>
</dbReference>
<dbReference type="Gene3D" id="1.20.200.10">
    <property type="entry name" value="Fumarase/aspartase (Central domain)"/>
    <property type="match status" value="1"/>
</dbReference>
<protein>
    <submittedName>
        <fullName evidence="4">3-carboxy-cis,cis-muconate cycloisomerase</fullName>
    </submittedName>
</protein>
<dbReference type="GO" id="GO:0016829">
    <property type="term" value="F:lyase activity"/>
    <property type="evidence" value="ECO:0007669"/>
    <property type="project" value="UniProtKB-KW"/>
</dbReference>
<dbReference type="InterPro" id="IPR008948">
    <property type="entry name" value="L-Aspartase-like"/>
</dbReference>
<comment type="caution">
    <text evidence="4">The sequence shown here is derived from an EMBL/GenBank/DDBJ whole genome shotgun (WGS) entry which is preliminary data.</text>
</comment>
<evidence type="ECO:0000313" key="5">
    <source>
        <dbReference type="Proteomes" id="UP000237752"/>
    </source>
</evidence>
<dbReference type="OrthoDB" id="9768878at2"/>
<comment type="similarity">
    <text evidence="2">Belongs to the class-II fumarase/aspartase family.</text>
</comment>
<sequence>MSPSSSSSESLSAPYDGLLGSLPGDALVDAAIGDAALVSAMLRVEATMASAQAATGLIPQSSADVIATVVADAHYDVRELGRAAVAAGNPVVPLASWLTRDVRARDASAAAHVHFGTTSQDILDTALMLIARDAVAVILDRLDACSGLLVSLAREHARALMTGRSLGQIAAPITFGLKAVGWLGGVDAARDRLEAASSRFAVQLGGPVGTRVAWGAHAPRLAASVASALGLADAPPWHTERSRIVDLASALGQVVAALGTIATDVILLSQNEIGELSESPSAGRGSSSAMPHKRNPIGSILVRSATLQSPGLVSTLLAAAVHDNERAAGAWHAEWTPLRELLHLAGGAGAEMSGVLSGLVVHADTMRENVTGRGSVMFAESVARALMRHVDRAEAQSIVADASVVATSSGRSLRDVLEDSPASGHLSAEDLDAAFDPTDHIDAAARLVEQTLGART</sequence>
<dbReference type="PRINTS" id="PR00145">
    <property type="entry name" value="ARGSUCLYASE"/>
</dbReference>
<dbReference type="PANTHER" id="PTHR43172">
    <property type="entry name" value="ADENYLOSUCCINATE LYASE"/>
    <property type="match status" value="1"/>
</dbReference>
<organism evidence="4 5">
    <name type="scientific">Antricoccus suffuscus</name>
    <dbReference type="NCBI Taxonomy" id="1629062"/>
    <lineage>
        <taxon>Bacteria</taxon>
        <taxon>Bacillati</taxon>
        <taxon>Actinomycetota</taxon>
        <taxon>Actinomycetes</taxon>
        <taxon>Geodermatophilales</taxon>
        <taxon>Antricoccaceae</taxon>
        <taxon>Antricoccus</taxon>
    </lineage>
</organism>
<accession>A0A2T1A2B9</accession>
<name>A0A2T1A2B9_9ACTN</name>
<evidence type="ECO:0000313" key="4">
    <source>
        <dbReference type="EMBL" id="PRZ42478.1"/>
    </source>
</evidence>
<dbReference type="Proteomes" id="UP000237752">
    <property type="component" value="Unassembled WGS sequence"/>
</dbReference>
<dbReference type="SUPFAM" id="SSF48557">
    <property type="entry name" value="L-aspartase-like"/>
    <property type="match status" value="1"/>
</dbReference>
<dbReference type="Pfam" id="PF10397">
    <property type="entry name" value="ADSL_C"/>
    <property type="match status" value="1"/>
</dbReference>
<dbReference type="PANTHER" id="PTHR43172:SF2">
    <property type="entry name" value="ADENYLOSUCCINATE LYASE C-TERMINAL DOMAIN-CONTAINING PROTEIN"/>
    <property type="match status" value="1"/>
</dbReference>
<dbReference type="Gene3D" id="1.10.40.30">
    <property type="entry name" value="Fumarase/aspartase (C-terminal domain)"/>
    <property type="match status" value="1"/>
</dbReference>
<dbReference type="InterPro" id="IPR022761">
    <property type="entry name" value="Fumarate_lyase_N"/>
</dbReference>
<evidence type="ECO:0000256" key="1">
    <source>
        <dbReference type="ARBA" id="ARBA00023239"/>
    </source>
</evidence>
<feature type="domain" description="Adenylosuccinate lyase C-terminal" evidence="3">
    <location>
        <begin position="374"/>
        <end position="452"/>
    </location>
</feature>
<dbReference type="InterPro" id="IPR019468">
    <property type="entry name" value="AdenyloSucc_lyase_C"/>
</dbReference>
<reference evidence="4 5" key="1">
    <citation type="submission" date="2018-03" db="EMBL/GenBank/DDBJ databases">
        <title>Genomic Encyclopedia of Archaeal and Bacterial Type Strains, Phase II (KMG-II): from individual species to whole genera.</title>
        <authorList>
            <person name="Goeker M."/>
        </authorList>
    </citation>
    <scope>NUCLEOTIDE SEQUENCE [LARGE SCALE GENOMIC DNA]</scope>
    <source>
        <strain evidence="4 5">DSM 100065</strain>
    </source>
</reference>
<dbReference type="Pfam" id="PF00206">
    <property type="entry name" value="Lyase_1"/>
    <property type="match status" value="1"/>
</dbReference>
<dbReference type="GO" id="GO:0016853">
    <property type="term" value="F:isomerase activity"/>
    <property type="evidence" value="ECO:0007669"/>
    <property type="project" value="UniProtKB-KW"/>
</dbReference>